<dbReference type="InterPro" id="IPR041698">
    <property type="entry name" value="Methyltransf_25"/>
</dbReference>
<gene>
    <name evidence="3" type="ORF">DL346_17420</name>
</gene>
<protein>
    <recommendedName>
        <fullName evidence="2">Methyltransferase domain-containing protein</fullName>
    </recommendedName>
</protein>
<keyword evidence="1" id="KW-0808">Transferase</keyword>
<dbReference type="SUPFAM" id="SSF53335">
    <property type="entry name" value="S-adenosyl-L-methionine-dependent methyltransferases"/>
    <property type="match status" value="1"/>
</dbReference>
<dbReference type="AlphaFoldDB" id="A0A328TZG4"/>
<dbReference type="RefSeq" id="WP_112883426.1">
    <property type="nucleotide sequence ID" value="NZ_QLUW01000003.1"/>
</dbReference>
<dbReference type="PANTHER" id="PTHR43861">
    <property type="entry name" value="TRANS-ACONITATE 2-METHYLTRANSFERASE-RELATED"/>
    <property type="match status" value="1"/>
</dbReference>
<evidence type="ECO:0000259" key="2">
    <source>
        <dbReference type="Pfam" id="PF13649"/>
    </source>
</evidence>
<reference evidence="3 4" key="1">
    <citation type="submission" date="2018-06" db="EMBL/GenBank/DDBJ databases">
        <title>Paenibacillus montanisoli sp. nov., isolated from mountain area soil.</title>
        <authorList>
            <person name="Wu M."/>
        </authorList>
    </citation>
    <scope>NUCLEOTIDE SEQUENCE [LARGE SCALE GENOMIC DNA]</scope>
    <source>
        <strain evidence="3 4">RA17</strain>
    </source>
</reference>
<keyword evidence="4" id="KW-1185">Reference proteome</keyword>
<evidence type="ECO:0000256" key="1">
    <source>
        <dbReference type="ARBA" id="ARBA00022679"/>
    </source>
</evidence>
<comment type="caution">
    <text evidence="3">The sequence shown here is derived from an EMBL/GenBank/DDBJ whole genome shotgun (WGS) entry which is preliminary data.</text>
</comment>
<sequence length="197" mass="22935">MIDFDNLAGYRNAHTYDQLNDLNETEWKFYFDLAYQLGSPILDVACGTGRFTIPLAERGFDLTGVDLTPEMLEVAKQKAERLSVNINWVHADARHFELGRKFRFIFTTGNSFQHFLDRESVDGLLRTIYMHLDQNGVFAFETRNPVLSLLISETNIEKDHKTQLEHYVFTDRKWKDESAVNESIQPFALRYFSPKSL</sequence>
<accession>A0A328TZG4</accession>
<name>A0A328TZG4_9BACL</name>
<dbReference type="Proteomes" id="UP000249260">
    <property type="component" value="Unassembled WGS sequence"/>
</dbReference>
<evidence type="ECO:0000313" key="3">
    <source>
        <dbReference type="EMBL" id="RAP75162.1"/>
    </source>
</evidence>
<proteinExistence type="predicted"/>
<feature type="domain" description="Methyltransferase" evidence="2">
    <location>
        <begin position="41"/>
        <end position="136"/>
    </location>
</feature>
<evidence type="ECO:0000313" key="4">
    <source>
        <dbReference type="Proteomes" id="UP000249260"/>
    </source>
</evidence>
<dbReference type="Gene3D" id="3.40.50.150">
    <property type="entry name" value="Vaccinia Virus protein VP39"/>
    <property type="match status" value="1"/>
</dbReference>
<dbReference type="GO" id="GO:0016740">
    <property type="term" value="F:transferase activity"/>
    <property type="evidence" value="ECO:0007669"/>
    <property type="project" value="UniProtKB-KW"/>
</dbReference>
<organism evidence="3 4">
    <name type="scientific">Paenibacillus montanisoli</name>
    <dbReference type="NCBI Taxonomy" id="2081970"/>
    <lineage>
        <taxon>Bacteria</taxon>
        <taxon>Bacillati</taxon>
        <taxon>Bacillota</taxon>
        <taxon>Bacilli</taxon>
        <taxon>Bacillales</taxon>
        <taxon>Paenibacillaceae</taxon>
        <taxon>Paenibacillus</taxon>
    </lineage>
</organism>
<dbReference type="CDD" id="cd02440">
    <property type="entry name" value="AdoMet_MTases"/>
    <property type="match status" value="1"/>
</dbReference>
<dbReference type="EMBL" id="QLUW01000003">
    <property type="protein sequence ID" value="RAP75162.1"/>
    <property type="molecule type" value="Genomic_DNA"/>
</dbReference>
<dbReference type="InterPro" id="IPR029063">
    <property type="entry name" value="SAM-dependent_MTases_sf"/>
</dbReference>
<dbReference type="OrthoDB" id="9804312at2"/>
<dbReference type="Pfam" id="PF13649">
    <property type="entry name" value="Methyltransf_25"/>
    <property type="match status" value="1"/>
</dbReference>